<dbReference type="InterPro" id="IPR051010">
    <property type="entry name" value="BCAA_transport"/>
</dbReference>
<accession>A0A645FV36</accession>
<reference evidence="1" key="1">
    <citation type="submission" date="2019-08" db="EMBL/GenBank/DDBJ databases">
        <authorList>
            <person name="Kucharzyk K."/>
            <person name="Murdoch R.W."/>
            <person name="Higgins S."/>
            <person name="Loffler F."/>
        </authorList>
    </citation>
    <scope>NUCLEOTIDE SEQUENCE</scope>
</reference>
<protein>
    <recommendedName>
        <fullName evidence="2">Leucine-binding protein domain-containing protein</fullName>
    </recommendedName>
</protein>
<dbReference type="InterPro" id="IPR028082">
    <property type="entry name" value="Peripla_BP_I"/>
</dbReference>
<evidence type="ECO:0000313" key="1">
    <source>
        <dbReference type="EMBL" id="MPN17522.1"/>
    </source>
</evidence>
<sequence>MDYTPNIVANNTGFTESTFFSMMGEDTEYVVSRLVYCSDYSQINSRAAAIEKLFTERTGIANMNDNTARAVQSAFVIADVLDRAGSTDPEALRKAFTETNISNENLLVPWDSISFNEQGQNENARALLCQVHDGAYKTVWPAEYATEELVWPIPAWKDR</sequence>
<evidence type="ECO:0008006" key="2">
    <source>
        <dbReference type="Google" id="ProtNLM"/>
    </source>
</evidence>
<proteinExistence type="predicted"/>
<gene>
    <name evidence="1" type="ORF">SDC9_164876</name>
</gene>
<dbReference type="EMBL" id="VSSQ01064678">
    <property type="protein sequence ID" value="MPN17522.1"/>
    <property type="molecule type" value="Genomic_DNA"/>
</dbReference>
<organism evidence="1">
    <name type="scientific">bioreactor metagenome</name>
    <dbReference type="NCBI Taxonomy" id="1076179"/>
    <lineage>
        <taxon>unclassified sequences</taxon>
        <taxon>metagenomes</taxon>
        <taxon>ecological metagenomes</taxon>
    </lineage>
</organism>
<dbReference type="PANTHER" id="PTHR30483:SF37">
    <property type="entry name" value="ABC TRANSPORTER SUBSTRATE-BINDING PROTEIN"/>
    <property type="match status" value="1"/>
</dbReference>
<dbReference type="AlphaFoldDB" id="A0A645FV36"/>
<dbReference type="PANTHER" id="PTHR30483">
    <property type="entry name" value="LEUCINE-SPECIFIC-BINDING PROTEIN"/>
    <property type="match status" value="1"/>
</dbReference>
<dbReference type="SUPFAM" id="SSF53822">
    <property type="entry name" value="Periplasmic binding protein-like I"/>
    <property type="match status" value="1"/>
</dbReference>
<comment type="caution">
    <text evidence="1">The sequence shown here is derived from an EMBL/GenBank/DDBJ whole genome shotgun (WGS) entry which is preliminary data.</text>
</comment>
<dbReference type="Gene3D" id="3.40.50.2300">
    <property type="match status" value="2"/>
</dbReference>
<name>A0A645FV36_9ZZZZ</name>